<comment type="caution">
    <text evidence="2">The sequence shown here is derived from an EMBL/GenBank/DDBJ whole genome shotgun (WGS) entry which is preliminary data.</text>
</comment>
<dbReference type="Gene3D" id="3.20.20.100">
    <property type="entry name" value="NADP-dependent oxidoreductase domain"/>
    <property type="match status" value="1"/>
</dbReference>
<dbReference type="PANTHER" id="PTHR43312:SF1">
    <property type="entry name" value="NADP-DEPENDENT OXIDOREDUCTASE DOMAIN-CONTAINING PROTEIN"/>
    <property type="match status" value="1"/>
</dbReference>
<dbReference type="InterPro" id="IPR023210">
    <property type="entry name" value="NADP_OxRdtase_dom"/>
</dbReference>
<feature type="domain" description="NADP-dependent oxidoreductase" evidence="1">
    <location>
        <begin position="14"/>
        <end position="155"/>
    </location>
</feature>
<proteinExistence type="predicted"/>
<evidence type="ECO:0000313" key="2">
    <source>
        <dbReference type="EMBL" id="NVK78563.1"/>
    </source>
</evidence>
<accession>A0A7Y7B3X9</accession>
<dbReference type="Pfam" id="PF00248">
    <property type="entry name" value="Aldo_ket_red"/>
    <property type="match status" value="1"/>
</dbReference>
<sequence length="299" mass="31152">MSAVLGLGTYKVHAAAEAACTACAAGTAWVDTAPNYGDGKAHRLLAPVLAEYPQVKVATKTGFLTPTQRLAAVAAGVLGEDQARTGHSLAPAFVRWQIEQSLSELGRADVVFVHNPERSARHRQQVHAHLRQAFEALEEFACAGRIGGYGVATWSGFESGAFTVPGLVELARQAAGGQAHHLVAVQQPVSLVMDRPIRQSLGGRGPLVQARAAGLTTFASSPLHGGELIDLVTPELVEFIRPGLSPAAACLLVTASTPSLDVVLLSASSSRHWAEAAAALALPLDARRLTEVIDVCAAG</sequence>
<dbReference type="Proteomes" id="UP000587462">
    <property type="component" value="Unassembled WGS sequence"/>
</dbReference>
<gene>
    <name evidence="2" type="ORF">HG542_12885</name>
</gene>
<evidence type="ECO:0000313" key="3">
    <source>
        <dbReference type="Proteomes" id="UP000587462"/>
    </source>
</evidence>
<reference evidence="2 3" key="1">
    <citation type="submission" date="2020-04" db="EMBL/GenBank/DDBJ databases">
        <title>Draft Genome Sequence of Streptomyces morookaense DSM 40503, an 8-azaguanine-producing strain.</title>
        <authorList>
            <person name="Qi J."/>
            <person name="Gao J.-M."/>
        </authorList>
    </citation>
    <scope>NUCLEOTIDE SEQUENCE [LARGE SCALE GENOMIC DNA]</scope>
    <source>
        <strain evidence="2 3">DSM 40503</strain>
    </source>
</reference>
<dbReference type="RefSeq" id="WP_171080793.1">
    <property type="nucleotide sequence ID" value="NZ_BNBU01000005.1"/>
</dbReference>
<organism evidence="2 3">
    <name type="scientific">Streptomyces morookaense</name>
    <name type="common">Streptoverticillium morookaense</name>
    <dbReference type="NCBI Taxonomy" id="1970"/>
    <lineage>
        <taxon>Bacteria</taxon>
        <taxon>Bacillati</taxon>
        <taxon>Actinomycetota</taxon>
        <taxon>Actinomycetes</taxon>
        <taxon>Kitasatosporales</taxon>
        <taxon>Streptomycetaceae</taxon>
        <taxon>Streptomyces</taxon>
    </lineage>
</organism>
<dbReference type="EMBL" id="JABBXF010000025">
    <property type="protein sequence ID" value="NVK78563.1"/>
    <property type="molecule type" value="Genomic_DNA"/>
</dbReference>
<dbReference type="AlphaFoldDB" id="A0A7Y7B3X9"/>
<dbReference type="PANTHER" id="PTHR43312">
    <property type="entry name" value="D-THREO-ALDOSE 1-DEHYDROGENASE"/>
    <property type="match status" value="1"/>
</dbReference>
<dbReference type="InterPro" id="IPR036812">
    <property type="entry name" value="NAD(P)_OxRdtase_dom_sf"/>
</dbReference>
<name>A0A7Y7B3X9_STRMO</name>
<dbReference type="InterPro" id="IPR053135">
    <property type="entry name" value="AKR2_Oxidoreductase"/>
</dbReference>
<protein>
    <submittedName>
        <fullName evidence="2">Aldo/keto reductase</fullName>
    </submittedName>
</protein>
<dbReference type="SUPFAM" id="SSF51430">
    <property type="entry name" value="NAD(P)-linked oxidoreductase"/>
    <property type="match status" value="1"/>
</dbReference>
<keyword evidence="3" id="KW-1185">Reference proteome</keyword>
<evidence type="ECO:0000259" key="1">
    <source>
        <dbReference type="Pfam" id="PF00248"/>
    </source>
</evidence>